<accession>A0A523S1D4</accession>
<organism evidence="5 6">
    <name type="scientific">Aerophobetes bacterium</name>
    <dbReference type="NCBI Taxonomy" id="2030807"/>
    <lineage>
        <taxon>Bacteria</taxon>
        <taxon>Candidatus Aerophobota</taxon>
    </lineage>
</organism>
<gene>
    <name evidence="5" type="ORF">E3J84_02380</name>
</gene>
<dbReference type="PANTHER" id="PTHR44943:SF8">
    <property type="entry name" value="TPR REPEAT-CONTAINING PROTEIN MJ0263"/>
    <property type="match status" value="1"/>
</dbReference>
<comment type="caution">
    <text evidence="5">The sequence shown here is derived from an EMBL/GenBank/DDBJ whole genome shotgun (WGS) entry which is preliminary data.</text>
</comment>
<dbReference type="PANTHER" id="PTHR44943">
    <property type="entry name" value="CELLULOSE SYNTHASE OPERON PROTEIN C"/>
    <property type="match status" value="1"/>
</dbReference>
<evidence type="ECO:0000256" key="3">
    <source>
        <dbReference type="PROSITE-ProRule" id="PRU00339"/>
    </source>
</evidence>
<dbReference type="EMBL" id="SOKJ01000125">
    <property type="protein sequence ID" value="TET11855.1"/>
    <property type="molecule type" value="Genomic_DNA"/>
</dbReference>
<name>A0A523S1D4_UNCAE</name>
<feature type="repeat" description="TPR" evidence="3">
    <location>
        <begin position="371"/>
        <end position="404"/>
    </location>
</feature>
<feature type="repeat" description="TPR" evidence="3">
    <location>
        <begin position="337"/>
        <end position="370"/>
    </location>
</feature>
<dbReference type="PROSITE" id="PS50005">
    <property type="entry name" value="TPR"/>
    <property type="match status" value="3"/>
</dbReference>
<keyword evidence="1" id="KW-0677">Repeat</keyword>
<feature type="transmembrane region" description="Helical" evidence="4">
    <location>
        <begin position="12"/>
        <end position="30"/>
    </location>
</feature>
<evidence type="ECO:0000313" key="6">
    <source>
        <dbReference type="Proteomes" id="UP000316360"/>
    </source>
</evidence>
<evidence type="ECO:0000256" key="4">
    <source>
        <dbReference type="SAM" id="Phobius"/>
    </source>
</evidence>
<keyword evidence="2 3" id="KW-0802">TPR repeat</keyword>
<evidence type="ECO:0000313" key="5">
    <source>
        <dbReference type="EMBL" id="TET11855.1"/>
    </source>
</evidence>
<keyword evidence="4" id="KW-0812">Transmembrane</keyword>
<dbReference type="InterPro" id="IPR051685">
    <property type="entry name" value="Ycf3/AcsC/BcsC/TPR_MFPF"/>
</dbReference>
<dbReference type="SUPFAM" id="SSF48452">
    <property type="entry name" value="TPR-like"/>
    <property type="match status" value="1"/>
</dbReference>
<keyword evidence="4" id="KW-1133">Transmembrane helix</keyword>
<dbReference type="SMART" id="SM00028">
    <property type="entry name" value="TPR"/>
    <property type="match status" value="3"/>
</dbReference>
<dbReference type="Pfam" id="PF13181">
    <property type="entry name" value="TPR_8"/>
    <property type="match status" value="1"/>
</dbReference>
<dbReference type="AlphaFoldDB" id="A0A523S1D4"/>
<protein>
    <submittedName>
        <fullName evidence="5">Tetratricopeptide repeat protein</fullName>
    </submittedName>
</protein>
<reference evidence="5 6" key="1">
    <citation type="submission" date="2019-03" db="EMBL/GenBank/DDBJ databases">
        <title>Metabolic potential of uncultured bacteria and archaea associated with petroleum seepage in deep-sea sediments.</title>
        <authorList>
            <person name="Dong X."/>
            <person name="Hubert C."/>
        </authorList>
    </citation>
    <scope>NUCLEOTIDE SEQUENCE [LARGE SCALE GENOMIC DNA]</scope>
    <source>
        <strain evidence="5">E44_bin7</strain>
    </source>
</reference>
<evidence type="ECO:0000256" key="1">
    <source>
        <dbReference type="ARBA" id="ARBA00022737"/>
    </source>
</evidence>
<keyword evidence="4" id="KW-0472">Membrane</keyword>
<dbReference type="Proteomes" id="UP000316360">
    <property type="component" value="Unassembled WGS sequence"/>
</dbReference>
<dbReference type="InterPro" id="IPR019734">
    <property type="entry name" value="TPR_rpt"/>
</dbReference>
<sequence>MKHLQLSNSSWRFLINIRFLAVVAIILWVASHQIVDMGKYAVSSLHFILKNPSASYDQKMRARRGGWTNLAEFVKKNTPSTAVIMYPPFGQENWEYFLYPRKLLSGSRKRPAIYKSATHVLVIHDWPRFPVNTRKFLHLSPTRKILVHELRVGSSLPGIDSKLSQENIKHPPQLLENYISHAEKKVEHHQRTKVGNNLVEFIQVNYTFNNYDYWMRAVDFPLTERTVVKTEIKANIKHIVNLVAEIRYDNGKLAIFASPPNKEAETWEVLCITDLYQMAKEYALARGWSVEKMRITQIGVNTGFPQQMPYLEKYGVIELERGQPGIKENTDPKVDNAPYFFKVANYYRAKNQFEKATRYYQLAERLNPRDAWIHSSLGDIYLKMSEYTRAVEEYKKAIQFEPEIAWFYFTLGRVYEKEGKFNLARKNYEKALEIDPSGIWADHALKNLGEGKRRDKY</sequence>
<dbReference type="InterPro" id="IPR011990">
    <property type="entry name" value="TPR-like_helical_dom_sf"/>
</dbReference>
<dbReference type="Gene3D" id="1.25.40.10">
    <property type="entry name" value="Tetratricopeptide repeat domain"/>
    <property type="match status" value="1"/>
</dbReference>
<proteinExistence type="predicted"/>
<dbReference type="Pfam" id="PF13414">
    <property type="entry name" value="TPR_11"/>
    <property type="match status" value="1"/>
</dbReference>
<dbReference type="PROSITE" id="PS50293">
    <property type="entry name" value="TPR_REGION"/>
    <property type="match status" value="2"/>
</dbReference>
<feature type="repeat" description="TPR" evidence="3">
    <location>
        <begin position="405"/>
        <end position="438"/>
    </location>
</feature>
<evidence type="ECO:0000256" key="2">
    <source>
        <dbReference type="ARBA" id="ARBA00022803"/>
    </source>
</evidence>